<evidence type="ECO:0000259" key="6">
    <source>
        <dbReference type="Pfam" id="PF04116"/>
    </source>
</evidence>
<comment type="subcellular location">
    <subcellularLocation>
        <location evidence="1">Membrane</location>
    </subcellularLocation>
</comment>
<feature type="domain" description="Fatty acid hydroxylase" evidence="6">
    <location>
        <begin position="176"/>
        <end position="304"/>
    </location>
</feature>
<evidence type="ECO:0000256" key="5">
    <source>
        <dbReference type="SAM" id="Phobius"/>
    </source>
</evidence>
<organism evidence="7">
    <name type="scientific">marine metagenome</name>
    <dbReference type="NCBI Taxonomy" id="408172"/>
    <lineage>
        <taxon>unclassified sequences</taxon>
        <taxon>metagenomes</taxon>
        <taxon>ecological metagenomes</taxon>
    </lineage>
</organism>
<evidence type="ECO:0000256" key="3">
    <source>
        <dbReference type="ARBA" id="ARBA00022989"/>
    </source>
</evidence>
<dbReference type="InterPro" id="IPR006694">
    <property type="entry name" value="Fatty_acid_hydroxylase"/>
</dbReference>
<dbReference type="Pfam" id="PF04116">
    <property type="entry name" value="FA_hydroxylase"/>
    <property type="match status" value="1"/>
</dbReference>
<gene>
    <name evidence="7" type="ORF">METZ01_LOCUS91185</name>
</gene>
<dbReference type="GO" id="GO:0016491">
    <property type="term" value="F:oxidoreductase activity"/>
    <property type="evidence" value="ECO:0007669"/>
    <property type="project" value="InterPro"/>
</dbReference>
<reference evidence="7" key="1">
    <citation type="submission" date="2018-05" db="EMBL/GenBank/DDBJ databases">
        <authorList>
            <person name="Lanie J.A."/>
            <person name="Ng W.-L."/>
            <person name="Kazmierczak K.M."/>
            <person name="Andrzejewski T.M."/>
            <person name="Davidsen T.M."/>
            <person name="Wayne K.J."/>
            <person name="Tettelin H."/>
            <person name="Glass J.I."/>
            <person name="Rusch D."/>
            <person name="Podicherti R."/>
            <person name="Tsui H.-C.T."/>
            <person name="Winkler M.E."/>
        </authorList>
    </citation>
    <scope>NUCLEOTIDE SEQUENCE</scope>
</reference>
<evidence type="ECO:0000256" key="2">
    <source>
        <dbReference type="ARBA" id="ARBA00022692"/>
    </source>
</evidence>
<dbReference type="GO" id="GO:0008610">
    <property type="term" value="P:lipid biosynthetic process"/>
    <property type="evidence" value="ECO:0007669"/>
    <property type="project" value="InterPro"/>
</dbReference>
<accession>A0A381VE77</accession>
<keyword evidence="4 5" id="KW-0472">Membrane</keyword>
<feature type="transmembrane region" description="Helical" evidence="5">
    <location>
        <begin position="168"/>
        <end position="187"/>
    </location>
</feature>
<protein>
    <recommendedName>
        <fullName evidence="6">Fatty acid hydroxylase domain-containing protein</fullName>
    </recommendedName>
</protein>
<evidence type="ECO:0000256" key="4">
    <source>
        <dbReference type="ARBA" id="ARBA00023136"/>
    </source>
</evidence>
<dbReference type="PANTHER" id="PTHR11863">
    <property type="entry name" value="STEROL DESATURASE"/>
    <property type="match status" value="1"/>
</dbReference>
<dbReference type="GO" id="GO:0016020">
    <property type="term" value="C:membrane"/>
    <property type="evidence" value="ECO:0007669"/>
    <property type="project" value="UniProtKB-SubCell"/>
</dbReference>
<name>A0A381VE77_9ZZZZ</name>
<sequence>MSESIYDSNIGYHPAEPIEVPPLYFWPPKPLKILHWMFKGLLFPWGYLFIMMSFLSWYYLTPNMKKMSVFEFSWIAQIWFRNAALLVLVAGGLHWWLYIRRSQNKSYKYNSKWLATGRKRFLWNSQVKDNMFWSIFSGCTFWTFYEAVTHWLYASGYVKQIEWSESPVYLTLIMMGVFFWSTFHFYLNHRLLHWKPLYELAHEVHHRNVNTGPWSGISMHPLEHVIYFSVFVLWWFVPVHPVIILLTGIYQGISPSVSHSGFDKIEISSKKSITAGDQFHHLHHKYFEVNYGNTPTPMDKLFGTWHDGTPEAHKEIKVRLRPEQY</sequence>
<feature type="transmembrane region" description="Helical" evidence="5">
    <location>
        <begin position="79"/>
        <end position="99"/>
    </location>
</feature>
<keyword evidence="2 5" id="KW-0812">Transmembrane</keyword>
<feature type="transmembrane region" description="Helical" evidence="5">
    <location>
        <begin position="225"/>
        <end position="250"/>
    </location>
</feature>
<dbReference type="InterPro" id="IPR050307">
    <property type="entry name" value="Sterol_Desaturase_Related"/>
</dbReference>
<feature type="transmembrane region" description="Helical" evidence="5">
    <location>
        <begin position="130"/>
        <end position="148"/>
    </location>
</feature>
<keyword evidence="3 5" id="KW-1133">Transmembrane helix</keyword>
<evidence type="ECO:0000256" key="1">
    <source>
        <dbReference type="ARBA" id="ARBA00004370"/>
    </source>
</evidence>
<evidence type="ECO:0000313" key="7">
    <source>
        <dbReference type="EMBL" id="SVA38331.1"/>
    </source>
</evidence>
<feature type="transmembrane region" description="Helical" evidence="5">
    <location>
        <begin position="41"/>
        <end position="59"/>
    </location>
</feature>
<dbReference type="GO" id="GO:0005506">
    <property type="term" value="F:iron ion binding"/>
    <property type="evidence" value="ECO:0007669"/>
    <property type="project" value="InterPro"/>
</dbReference>
<proteinExistence type="predicted"/>
<dbReference type="AlphaFoldDB" id="A0A381VE77"/>
<dbReference type="EMBL" id="UINC01008522">
    <property type="protein sequence ID" value="SVA38331.1"/>
    <property type="molecule type" value="Genomic_DNA"/>
</dbReference>